<dbReference type="Gene3D" id="3.40.50.12780">
    <property type="entry name" value="N-terminal domain of ligase-like"/>
    <property type="match status" value="1"/>
</dbReference>
<dbReference type="GO" id="GO:0016874">
    <property type="term" value="F:ligase activity"/>
    <property type="evidence" value="ECO:0007669"/>
    <property type="project" value="UniProtKB-KW"/>
</dbReference>
<dbReference type="InterPro" id="IPR053158">
    <property type="entry name" value="CapK_Type1_Caps_Biosynth"/>
</dbReference>
<keyword evidence="2" id="KW-1185">Reference proteome</keyword>
<dbReference type="Proteomes" id="UP000245430">
    <property type="component" value="Unassembled WGS sequence"/>
</dbReference>
<dbReference type="SUPFAM" id="SSF56801">
    <property type="entry name" value="Acetyl-CoA synthetase-like"/>
    <property type="match status" value="1"/>
</dbReference>
<evidence type="ECO:0000313" key="2">
    <source>
        <dbReference type="Proteomes" id="UP000245430"/>
    </source>
</evidence>
<accession>A0A316DVJ3</accession>
<evidence type="ECO:0000313" key="1">
    <source>
        <dbReference type="EMBL" id="PWK20593.1"/>
    </source>
</evidence>
<protein>
    <submittedName>
        <fullName evidence="1">Phenylacetate-CoA ligase</fullName>
    </submittedName>
</protein>
<reference evidence="1 2" key="1">
    <citation type="submission" date="2018-05" db="EMBL/GenBank/DDBJ databases">
        <title>Genomic Encyclopedia of Archaeal and Bacterial Type Strains, Phase II (KMG-II): from individual species to whole genera.</title>
        <authorList>
            <person name="Goeker M."/>
        </authorList>
    </citation>
    <scope>NUCLEOTIDE SEQUENCE [LARGE SCALE GENOMIC DNA]</scope>
    <source>
        <strain evidence="1 2">DSM 22637</strain>
    </source>
</reference>
<organism evidence="1 2">
    <name type="scientific">Xanthomarina spongicola</name>
    <dbReference type="NCBI Taxonomy" id="570520"/>
    <lineage>
        <taxon>Bacteria</taxon>
        <taxon>Pseudomonadati</taxon>
        <taxon>Bacteroidota</taxon>
        <taxon>Flavobacteriia</taxon>
        <taxon>Flavobacteriales</taxon>
        <taxon>Flavobacteriaceae</taxon>
        <taxon>Xanthomarina</taxon>
    </lineage>
</organism>
<dbReference type="AlphaFoldDB" id="A0A316DVJ3"/>
<dbReference type="PANTHER" id="PTHR36932">
    <property type="entry name" value="CAPSULAR POLYSACCHARIDE BIOSYNTHESIS PROTEIN"/>
    <property type="match status" value="1"/>
</dbReference>
<dbReference type="EMBL" id="QGGP01000001">
    <property type="protein sequence ID" value="PWK20593.1"/>
    <property type="molecule type" value="Genomic_DNA"/>
</dbReference>
<sequence>MFTLQKLCFYILNLFDLTLKFNGFPIKKAEIALEGIQQINEDVFEVYINEKKQAIVDFHLKNNSFYKELAKDAISLDWNSIPVMTKRDLQQTLDKRLSKGFTRKNVYINKTSGSSGDPFVFAKDKFCHALTWALIKNRFGWYGLDFNSSKQARFYGIPLDKKSYYKERFKDVLSKRYRFSVFDLSDKAFHKYLTVFKSSKFDYINGYTSSIIQFAKFLERQNLNLKTICPTLKACIVTSEMLFENDKVLMETQFGIPVINEYGASELDLIAFQDPNNNWLVNSETLLVEILDKNNNVLPLGQEGRVVITSLYNKAHPFIRYDIGDIGILSTQSTFKKPILEKLIGRTNDIAILPSGKKAAGLTFYYITKSIIEDDGNVKEFVIEQHKKNTFIIKYVSLYELSVEKMKLISKEMEQYLEKGLHIDFERKHQLERSKSGKLKQFSSLIQEP</sequence>
<dbReference type="PANTHER" id="PTHR36932:SF1">
    <property type="entry name" value="CAPSULAR POLYSACCHARIDE BIOSYNTHESIS PROTEIN"/>
    <property type="match status" value="1"/>
</dbReference>
<proteinExistence type="predicted"/>
<keyword evidence="1" id="KW-0436">Ligase</keyword>
<dbReference type="InterPro" id="IPR042099">
    <property type="entry name" value="ANL_N_sf"/>
</dbReference>
<name>A0A316DVJ3_9FLAO</name>
<gene>
    <name evidence="1" type="ORF">LX78_00295</name>
</gene>
<comment type="caution">
    <text evidence="1">The sequence shown here is derived from an EMBL/GenBank/DDBJ whole genome shotgun (WGS) entry which is preliminary data.</text>
</comment>